<evidence type="ECO:0000313" key="3">
    <source>
        <dbReference type="Proteomes" id="UP000295184"/>
    </source>
</evidence>
<organism evidence="2 3">
    <name type="scientific">Allofournierella massiliensis</name>
    <dbReference type="NCBI Taxonomy" id="1650663"/>
    <lineage>
        <taxon>Bacteria</taxon>
        <taxon>Bacillati</taxon>
        <taxon>Bacillota</taxon>
        <taxon>Clostridia</taxon>
        <taxon>Eubacteriales</taxon>
        <taxon>Oscillospiraceae</taxon>
        <taxon>Allofournierella</taxon>
    </lineage>
</organism>
<accession>A0A4R1QUB2</accession>
<name>A0A4R1QUB2_9FIRM</name>
<evidence type="ECO:0000259" key="1">
    <source>
        <dbReference type="Pfam" id="PF01551"/>
    </source>
</evidence>
<dbReference type="PANTHER" id="PTHR21666:SF270">
    <property type="entry name" value="MUREIN HYDROLASE ACTIVATOR ENVC"/>
    <property type="match status" value="1"/>
</dbReference>
<dbReference type="Pfam" id="PF01551">
    <property type="entry name" value="Peptidase_M23"/>
    <property type="match status" value="1"/>
</dbReference>
<dbReference type="CDD" id="cd12797">
    <property type="entry name" value="M23_peptidase"/>
    <property type="match status" value="1"/>
</dbReference>
<protein>
    <submittedName>
        <fullName evidence="2">Peptidase M23-like protein</fullName>
    </submittedName>
</protein>
<dbReference type="GO" id="GO:0004222">
    <property type="term" value="F:metalloendopeptidase activity"/>
    <property type="evidence" value="ECO:0007669"/>
    <property type="project" value="TreeGrafter"/>
</dbReference>
<evidence type="ECO:0000313" key="2">
    <source>
        <dbReference type="EMBL" id="TCL56085.1"/>
    </source>
</evidence>
<dbReference type="Gene3D" id="2.60.40.1590">
    <property type="entry name" value="Peptidoglycan hydrolase domains"/>
    <property type="match status" value="1"/>
</dbReference>
<dbReference type="SUPFAM" id="SSF51261">
    <property type="entry name" value="Duplicated hybrid motif"/>
    <property type="match status" value="1"/>
</dbReference>
<dbReference type="EMBL" id="SLUM01000014">
    <property type="protein sequence ID" value="TCL56085.1"/>
    <property type="molecule type" value="Genomic_DNA"/>
</dbReference>
<dbReference type="InterPro" id="IPR011055">
    <property type="entry name" value="Dup_hybrid_motif"/>
</dbReference>
<feature type="domain" description="M23ase beta-sheet core" evidence="1">
    <location>
        <begin position="323"/>
        <end position="403"/>
    </location>
</feature>
<comment type="caution">
    <text evidence="2">The sequence shown here is derived from an EMBL/GenBank/DDBJ whole genome shotgun (WGS) entry which is preliminary data.</text>
</comment>
<dbReference type="PANTHER" id="PTHR21666">
    <property type="entry name" value="PEPTIDASE-RELATED"/>
    <property type="match status" value="1"/>
</dbReference>
<gene>
    <name evidence="2" type="ORF">EDD77_11439</name>
</gene>
<dbReference type="Proteomes" id="UP000295184">
    <property type="component" value="Unassembled WGS sequence"/>
</dbReference>
<dbReference type="InterPro" id="IPR050570">
    <property type="entry name" value="Cell_wall_metabolism_enzyme"/>
</dbReference>
<reference evidence="2 3" key="1">
    <citation type="submission" date="2019-03" db="EMBL/GenBank/DDBJ databases">
        <title>Genomic Encyclopedia of Type Strains, Phase IV (KMG-IV): sequencing the most valuable type-strain genomes for metagenomic binning, comparative biology and taxonomic classification.</title>
        <authorList>
            <person name="Goeker M."/>
        </authorList>
    </citation>
    <scope>NUCLEOTIDE SEQUENCE [LARGE SCALE GENOMIC DNA]</scope>
    <source>
        <strain evidence="2 3">DSM 100451</strain>
    </source>
</reference>
<dbReference type="AlphaFoldDB" id="A0A4R1QUB2"/>
<dbReference type="RefSeq" id="WP_058963503.1">
    <property type="nucleotide sequence ID" value="NZ_CABKVM010000014.1"/>
</dbReference>
<sequence>MKRLFLWLLMVVLFTGAIVGGSLAFLYYHITEEDLPEKAITLAGQTLDEPVGYQWTVPILGGMVWRELDLSPGSAIQTLDEPITTASAELVLAEGMTESATTLLLQSSEGETLFEGGADQWKDYTFPQDGVYLLTIRAGCEDTGQRPGKAYGWYQYQCRFTVSAAASVTLSSESVRQGDTAAIYVGGLLGQQSDPPVADTDLGQVWFAPVSGGWIGYLGIPYNAPGGDHTITVEVGGEALTATLTVGASQYTTTTLSGGDATAEANAQFRNKIYGFYTQGTNEKLWTGRFSPPVQGNIFQPYGAYLIAADGSRAGQAANLTYVTTPGYEVIAPAPGKVLLTENLLLTGNTLVIDHGCGVKSYLYHLQDLNVSVGSIVAQDQVIGHAENTLIWEVRVGNKSVDPAKLTQTTGGLFFQP</sequence>
<dbReference type="OrthoDB" id="9805799at2"/>
<dbReference type="Gene3D" id="2.70.70.10">
    <property type="entry name" value="Glucose Permease (Domain IIA)"/>
    <property type="match status" value="1"/>
</dbReference>
<dbReference type="STRING" id="1650663.GCA_001486665_01034"/>
<proteinExistence type="predicted"/>
<dbReference type="InterPro" id="IPR016047">
    <property type="entry name" value="M23ase_b-sheet_dom"/>
</dbReference>